<accession>A2XDC4</accession>
<protein>
    <submittedName>
        <fullName evidence="2">Uncharacterized protein</fullName>
    </submittedName>
</protein>
<keyword evidence="1" id="KW-0732">Signal</keyword>
<dbReference type="HOGENOM" id="CLU_1698399_0_0_1"/>
<evidence type="ECO:0000313" key="2">
    <source>
        <dbReference type="EMBL" id="EAY88834.1"/>
    </source>
</evidence>
<reference evidence="2 3" key="1">
    <citation type="journal article" date="2005" name="PLoS Biol.">
        <title>The genomes of Oryza sativa: a history of duplications.</title>
        <authorList>
            <person name="Yu J."/>
            <person name="Wang J."/>
            <person name="Lin W."/>
            <person name="Li S."/>
            <person name="Li H."/>
            <person name="Zhou J."/>
            <person name="Ni P."/>
            <person name="Dong W."/>
            <person name="Hu S."/>
            <person name="Zeng C."/>
            <person name="Zhang J."/>
            <person name="Zhang Y."/>
            <person name="Li R."/>
            <person name="Xu Z."/>
            <person name="Li S."/>
            <person name="Li X."/>
            <person name="Zheng H."/>
            <person name="Cong L."/>
            <person name="Lin L."/>
            <person name="Yin J."/>
            <person name="Geng J."/>
            <person name="Li G."/>
            <person name="Shi J."/>
            <person name="Liu J."/>
            <person name="Lv H."/>
            <person name="Li J."/>
            <person name="Wang J."/>
            <person name="Deng Y."/>
            <person name="Ran L."/>
            <person name="Shi X."/>
            <person name="Wang X."/>
            <person name="Wu Q."/>
            <person name="Li C."/>
            <person name="Ren X."/>
            <person name="Wang J."/>
            <person name="Wang X."/>
            <person name="Li D."/>
            <person name="Liu D."/>
            <person name="Zhang X."/>
            <person name="Ji Z."/>
            <person name="Zhao W."/>
            <person name="Sun Y."/>
            <person name="Zhang Z."/>
            <person name="Bao J."/>
            <person name="Han Y."/>
            <person name="Dong L."/>
            <person name="Ji J."/>
            <person name="Chen P."/>
            <person name="Wu S."/>
            <person name="Liu J."/>
            <person name="Xiao Y."/>
            <person name="Bu D."/>
            <person name="Tan J."/>
            <person name="Yang L."/>
            <person name="Ye C."/>
            <person name="Zhang J."/>
            <person name="Xu J."/>
            <person name="Zhou Y."/>
            <person name="Yu Y."/>
            <person name="Zhang B."/>
            <person name="Zhuang S."/>
            <person name="Wei H."/>
            <person name="Liu B."/>
            <person name="Lei M."/>
            <person name="Yu H."/>
            <person name="Li Y."/>
            <person name="Xu H."/>
            <person name="Wei S."/>
            <person name="He X."/>
            <person name="Fang L."/>
            <person name="Zhang Z."/>
            <person name="Zhang Y."/>
            <person name="Huang X."/>
            <person name="Su Z."/>
            <person name="Tong W."/>
            <person name="Li J."/>
            <person name="Tong Z."/>
            <person name="Li S."/>
            <person name="Ye J."/>
            <person name="Wang L."/>
            <person name="Fang L."/>
            <person name="Lei T."/>
            <person name="Chen C."/>
            <person name="Chen H."/>
            <person name="Xu Z."/>
            <person name="Li H."/>
            <person name="Huang H."/>
            <person name="Zhang F."/>
            <person name="Xu H."/>
            <person name="Li N."/>
            <person name="Zhao C."/>
            <person name="Li S."/>
            <person name="Dong L."/>
            <person name="Huang Y."/>
            <person name="Li L."/>
            <person name="Xi Y."/>
            <person name="Qi Q."/>
            <person name="Li W."/>
            <person name="Zhang B."/>
            <person name="Hu W."/>
            <person name="Zhang Y."/>
            <person name="Tian X."/>
            <person name="Jiao Y."/>
            <person name="Liang X."/>
            <person name="Jin J."/>
            <person name="Gao L."/>
            <person name="Zheng W."/>
            <person name="Hao B."/>
            <person name="Liu S."/>
            <person name="Wang W."/>
            <person name="Yuan L."/>
            <person name="Cao M."/>
            <person name="McDermott J."/>
            <person name="Samudrala R."/>
            <person name="Wang J."/>
            <person name="Wong G.K."/>
            <person name="Yang H."/>
        </authorList>
    </citation>
    <scope>NUCLEOTIDE SEQUENCE [LARGE SCALE GENOMIC DNA]</scope>
    <source>
        <strain evidence="3">cv. 93-11</strain>
    </source>
</reference>
<evidence type="ECO:0000256" key="1">
    <source>
        <dbReference type="SAM" id="SignalP"/>
    </source>
</evidence>
<keyword evidence="3" id="KW-1185">Reference proteome</keyword>
<dbReference type="AlphaFoldDB" id="A2XDC4"/>
<sequence length="155" mass="17069">MAWGPRAVAGWCVATFLDVLVGLHEKRVDLLSRPSLYNVQKFESNIMLFESNIMLEKSEAIGMFLFEGLTTIGIVCASHEKGAWIFQDQIEASGVGSALLNHNIVHVITPRQIYDRYSRARSWDDDGPGLQLGRCCTTPEKASSLRAIAIAAGET</sequence>
<organism evidence="2 3">
    <name type="scientific">Oryza sativa subsp. indica</name>
    <name type="common">Rice</name>
    <dbReference type="NCBI Taxonomy" id="39946"/>
    <lineage>
        <taxon>Eukaryota</taxon>
        <taxon>Viridiplantae</taxon>
        <taxon>Streptophyta</taxon>
        <taxon>Embryophyta</taxon>
        <taxon>Tracheophyta</taxon>
        <taxon>Spermatophyta</taxon>
        <taxon>Magnoliopsida</taxon>
        <taxon>Liliopsida</taxon>
        <taxon>Poales</taxon>
        <taxon>Poaceae</taxon>
        <taxon>BOP clade</taxon>
        <taxon>Oryzoideae</taxon>
        <taxon>Oryzeae</taxon>
        <taxon>Oryzinae</taxon>
        <taxon>Oryza</taxon>
        <taxon>Oryza sativa</taxon>
    </lineage>
</organism>
<feature type="signal peptide" evidence="1">
    <location>
        <begin position="1"/>
        <end position="22"/>
    </location>
</feature>
<dbReference type="Proteomes" id="UP000007015">
    <property type="component" value="Chromosome 3"/>
</dbReference>
<name>A2XDC4_ORYSI</name>
<dbReference type="EMBL" id="CM000128">
    <property type="protein sequence ID" value="EAY88834.1"/>
    <property type="molecule type" value="Genomic_DNA"/>
</dbReference>
<dbReference type="Gramene" id="BGIOSGA011315-TA">
    <property type="protein sequence ID" value="BGIOSGA011315-PA"/>
    <property type="gene ID" value="BGIOSGA011315"/>
</dbReference>
<feature type="chain" id="PRO_5002648351" evidence="1">
    <location>
        <begin position="23"/>
        <end position="155"/>
    </location>
</feature>
<gene>
    <name evidence="2" type="ORF">OsI_10306</name>
</gene>
<evidence type="ECO:0000313" key="3">
    <source>
        <dbReference type="Proteomes" id="UP000007015"/>
    </source>
</evidence>
<proteinExistence type="predicted"/>